<gene>
    <name evidence="1" type="ORF">DFH07DRAFT_1059884</name>
</gene>
<protein>
    <recommendedName>
        <fullName evidence="3">F-box domain-containing protein</fullName>
    </recommendedName>
</protein>
<reference evidence="1" key="1">
    <citation type="submission" date="2023-03" db="EMBL/GenBank/DDBJ databases">
        <title>Massive genome expansion in bonnet fungi (Mycena s.s.) driven by repeated elements and novel gene families across ecological guilds.</title>
        <authorList>
            <consortium name="Lawrence Berkeley National Laboratory"/>
            <person name="Harder C.B."/>
            <person name="Miyauchi S."/>
            <person name="Viragh M."/>
            <person name="Kuo A."/>
            <person name="Thoen E."/>
            <person name="Andreopoulos B."/>
            <person name="Lu D."/>
            <person name="Skrede I."/>
            <person name="Drula E."/>
            <person name="Henrissat B."/>
            <person name="Morin E."/>
            <person name="Kohler A."/>
            <person name="Barry K."/>
            <person name="LaButti K."/>
            <person name="Morin E."/>
            <person name="Salamov A."/>
            <person name="Lipzen A."/>
            <person name="Mereny Z."/>
            <person name="Hegedus B."/>
            <person name="Baldrian P."/>
            <person name="Stursova M."/>
            <person name="Weitz H."/>
            <person name="Taylor A."/>
            <person name="Grigoriev I.V."/>
            <person name="Nagy L.G."/>
            <person name="Martin F."/>
            <person name="Kauserud H."/>
        </authorList>
    </citation>
    <scope>NUCLEOTIDE SEQUENCE</scope>
    <source>
        <strain evidence="1">CBHHK188m</strain>
    </source>
</reference>
<keyword evidence="2" id="KW-1185">Reference proteome</keyword>
<sequence length="510" mass="57284">MAMSCWKCGAPEERQICVSLEQDHAHLLETNGAPLDTEILSISQTIADHQARMEVLDGRINALRATLRQPTEEREELAAHAESFSVILSPIRRVPVELVCEIFSWAAESPCTRQIGPHTVVRPPWHLGHICRSWRQIALGYPSLWRSFSIFHAPGHSHLTTFPQSMIETQLLRSANASLVMQLNWKQEEEPPTESPLLDSLFLHSNRWESIHILSNNMECSGMLLEVLRPVKGRLSRLRQLEFLGDGECPPLSQCDIFSIAPNLRHVVLTNSRADQYSPHLHIAWDQITHYNGVFLGAQQLDILRNTPNLIACVLGFDDQHETHGDTMVTLAHLRRFYAEWSHILAYLIAPSLEELCTRGPVGPLASFIQRSSCALTTLVLEKCSSSDGLVPLLGHSPFLRFFMLGALNDTVNFSLVFTAMTVSGSSSDILPHLTSFAYGGPKYFSNQLLPMIRSRLPSRRLSLLRLHSTRAGIAPKTMTDTIQIFADQGLDVQYLDVEEWKSLVVAKRP</sequence>
<accession>A0AAD7NHG6</accession>
<proteinExistence type="predicted"/>
<evidence type="ECO:0000313" key="2">
    <source>
        <dbReference type="Proteomes" id="UP001215280"/>
    </source>
</evidence>
<dbReference type="Proteomes" id="UP001215280">
    <property type="component" value="Unassembled WGS sequence"/>
</dbReference>
<dbReference type="EMBL" id="JARJLG010000046">
    <property type="protein sequence ID" value="KAJ7761231.1"/>
    <property type="molecule type" value="Genomic_DNA"/>
</dbReference>
<evidence type="ECO:0008006" key="3">
    <source>
        <dbReference type="Google" id="ProtNLM"/>
    </source>
</evidence>
<name>A0AAD7NHG6_9AGAR</name>
<dbReference type="AlphaFoldDB" id="A0AAD7NHG6"/>
<organism evidence="1 2">
    <name type="scientific">Mycena maculata</name>
    <dbReference type="NCBI Taxonomy" id="230809"/>
    <lineage>
        <taxon>Eukaryota</taxon>
        <taxon>Fungi</taxon>
        <taxon>Dikarya</taxon>
        <taxon>Basidiomycota</taxon>
        <taxon>Agaricomycotina</taxon>
        <taxon>Agaricomycetes</taxon>
        <taxon>Agaricomycetidae</taxon>
        <taxon>Agaricales</taxon>
        <taxon>Marasmiineae</taxon>
        <taxon>Mycenaceae</taxon>
        <taxon>Mycena</taxon>
    </lineage>
</organism>
<evidence type="ECO:0000313" key="1">
    <source>
        <dbReference type="EMBL" id="KAJ7761231.1"/>
    </source>
</evidence>
<comment type="caution">
    <text evidence="1">The sequence shown here is derived from an EMBL/GenBank/DDBJ whole genome shotgun (WGS) entry which is preliminary data.</text>
</comment>